<evidence type="ECO:0000256" key="2">
    <source>
        <dbReference type="ARBA" id="ARBA00039658"/>
    </source>
</evidence>
<dbReference type="Gene3D" id="1.10.340.70">
    <property type="match status" value="1"/>
</dbReference>
<evidence type="ECO:0000313" key="5">
    <source>
        <dbReference type="Ensembl" id="ENSOSIP00000002345.1"/>
    </source>
</evidence>
<dbReference type="GeneTree" id="ENSGT00940000169923"/>
<sequence length="375" mass="42948">MGMVNFIGKFIPNLKSRTSCMCELLHKESEFKWTVRHEREWQQLKNMLTTAPVLSFYDHTKKIKLSTDASKDGICAVLLQAEGEHWKPVAYASRAMTKAECRYAQIEKECLGLAYGLERFHNYVYGLPSFTAETDHRPLVSIIKKNLNEMSPRIQRLMMKMQRYDFDLIYTPGKHLILADALSRAPAGKSVSATEEDIQCHVNMVSSALPVSDTKSRQIAEATAKDVQLQHVMRNMDEGWPVGANPQFYHVRGELSVVDGLLLKRGRIVIPQALRMDMLRRIHEGHLGIEKCKRRAKESVFWPGINKDIETFISKCETCQKHRSKQSKDPMVVSELAVAPWHKVGMDLFHLRGKDYLVVIDYYSNFSEMALLTNS</sequence>
<dbReference type="CDD" id="cd09274">
    <property type="entry name" value="RNase_HI_RT_Ty3"/>
    <property type="match status" value="1"/>
</dbReference>
<evidence type="ECO:0000256" key="1">
    <source>
        <dbReference type="ARBA" id="ARBA00023268"/>
    </source>
</evidence>
<dbReference type="Pfam" id="PF17921">
    <property type="entry name" value="Integrase_H2C2"/>
    <property type="match status" value="1"/>
</dbReference>
<organism evidence="5 6">
    <name type="scientific">Oryzias sinensis</name>
    <name type="common">Chinese medaka</name>
    <dbReference type="NCBI Taxonomy" id="183150"/>
    <lineage>
        <taxon>Eukaryota</taxon>
        <taxon>Metazoa</taxon>
        <taxon>Chordata</taxon>
        <taxon>Craniata</taxon>
        <taxon>Vertebrata</taxon>
        <taxon>Euteleostomi</taxon>
        <taxon>Actinopterygii</taxon>
        <taxon>Neopterygii</taxon>
        <taxon>Teleostei</taxon>
        <taxon>Neoteleostei</taxon>
        <taxon>Acanthomorphata</taxon>
        <taxon>Ovalentaria</taxon>
        <taxon>Atherinomorphae</taxon>
        <taxon>Beloniformes</taxon>
        <taxon>Adrianichthyidae</taxon>
        <taxon>Oryziinae</taxon>
        <taxon>Oryzias</taxon>
    </lineage>
</organism>
<dbReference type="InterPro" id="IPR041577">
    <property type="entry name" value="RT_RNaseH_2"/>
</dbReference>
<reference evidence="5" key="1">
    <citation type="submission" date="2025-08" db="UniProtKB">
        <authorList>
            <consortium name="Ensembl"/>
        </authorList>
    </citation>
    <scope>IDENTIFICATION</scope>
</reference>
<evidence type="ECO:0000313" key="6">
    <source>
        <dbReference type="Proteomes" id="UP000694383"/>
    </source>
</evidence>
<evidence type="ECO:0000259" key="4">
    <source>
        <dbReference type="Pfam" id="PF17921"/>
    </source>
</evidence>
<feature type="domain" description="Integrase zinc-binding" evidence="4">
    <location>
        <begin position="270"/>
        <end position="324"/>
    </location>
</feature>
<dbReference type="PANTHER" id="PTHR37984">
    <property type="entry name" value="PROTEIN CBG26694"/>
    <property type="match status" value="1"/>
</dbReference>
<dbReference type="InterPro" id="IPR050951">
    <property type="entry name" value="Retrovirus_Pol_polyprotein"/>
</dbReference>
<dbReference type="InterPro" id="IPR043502">
    <property type="entry name" value="DNA/RNA_pol_sf"/>
</dbReference>
<accession>A0A8C8DE10</accession>
<dbReference type="Pfam" id="PF17919">
    <property type="entry name" value="RT_RNaseH_2"/>
    <property type="match status" value="1"/>
</dbReference>
<dbReference type="Proteomes" id="UP000694383">
    <property type="component" value="Unplaced"/>
</dbReference>
<dbReference type="InterPro" id="IPR041588">
    <property type="entry name" value="Integrase_H2C2"/>
</dbReference>
<reference evidence="5" key="2">
    <citation type="submission" date="2025-09" db="UniProtKB">
        <authorList>
            <consortium name="Ensembl"/>
        </authorList>
    </citation>
    <scope>IDENTIFICATION</scope>
</reference>
<dbReference type="AlphaFoldDB" id="A0A8C8DE10"/>
<proteinExistence type="predicted"/>
<dbReference type="FunFam" id="3.10.20.370:FF:000001">
    <property type="entry name" value="Retrovirus-related Pol polyprotein from transposon 17.6-like protein"/>
    <property type="match status" value="1"/>
</dbReference>
<dbReference type="FunFam" id="1.10.340.70:FF:000003">
    <property type="entry name" value="Protein CBG25708"/>
    <property type="match status" value="1"/>
</dbReference>
<evidence type="ECO:0000259" key="3">
    <source>
        <dbReference type="Pfam" id="PF17919"/>
    </source>
</evidence>
<dbReference type="Ensembl" id="ENSOSIT00000002506.1">
    <property type="protein sequence ID" value="ENSOSIP00000002345.1"/>
    <property type="gene ID" value="ENSOSIG00000001317.1"/>
</dbReference>
<dbReference type="PANTHER" id="PTHR37984:SF5">
    <property type="entry name" value="PROTEIN NYNRIN-LIKE"/>
    <property type="match status" value="1"/>
</dbReference>
<name>A0A8C8DE10_9TELE</name>
<dbReference type="SUPFAM" id="SSF56672">
    <property type="entry name" value="DNA/RNA polymerases"/>
    <property type="match status" value="1"/>
</dbReference>
<keyword evidence="1" id="KW-0511">Multifunctional enzyme</keyword>
<feature type="domain" description="Reverse transcriptase/retrotransposon-derived protein RNase H-like" evidence="3">
    <location>
        <begin position="33"/>
        <end position="129"/>
    </location>
</feature>
<protein>
    <recommendedName>
        <fullName evidence="2">Gypsy retrotransposon integrase-like protein 1</fullName>
    </recommendedName>
</protein>
<dbReference type="Gene3D" id="3.30.70.270">
    <property type="match status" value="1"/>
</dbReference>
<keyword evidence="6" id="KW-1185">Reference proteome</keyword>
<dbReference type="GO" id="GO:0003824">
    <property type="term" value="F:catalytic activity"/>
    <property type="evidence" value="ECO:0007669"/>
    <property type="project" value="UniProtKB-KW"/>
</dbReference>
<dbReference type="InterPro" id="IPR043128">
    <property type="entry name" value="Rev_trsase/Diguanyl_cyclase"/>
</dbReference>